<evidence type="ECO:0000313" key="1">
    <source>
        <dbReference type="EMBL" id="PSK98769.1"/>
    </source>
</evidence>
<gene>
    <name evidence="1" type="ORF">CLV48_11856</name>
</gene>
<keyword evidence="2" id="KW-1185">Reference proteome</keyword>
<dbReference type="AlphaFoldDB" id="A0A2P8DNJ2"/>
<organism evidence="1 2">
    <name type="scientific">Cecembia rubra</name>
    <dbReference type="NCBI Taxonomy" id="1485585"/>
    <lineage>
        <taxon>Bacteria</taxon>
        <taxon>Pseudomonadati</taxon>
        <taxon>Bacteroidota</taxon>
        <taxon>Cytophagia</taxon>
        <taxon>Cytophagales</taxon>
        <taxon>Cyclobacteriaceae</taxon>
        <taxon>Cecembia</taxon>
    </lineage>
</organism>
<reference evidence="1 2" key="1">
    <citation type="submission" date="2018-03" db="EMBL/GenBank/DDBJ databases">
        <title>Genomic Encyclopedia of Archaeal and Bacterial Type Strains, Phase II (KMG-II): from individual species to whole genera.</title>
        <authorList>
            <person name="Goeker M."/>
        </authorList>
    </citation>
    <scope>NUCLEOTIDE SEQUENCE [LARGE SCALE GENOMIC DNA]</scope>
    <source>
        <strain evidence="1 2">DSM 28057</strain>
    </source>
</reference>
<dbReference type="Proteomes" id="UP000240708">
    <property type="component" value="Unassembled WGS sequence"/>
</dbReference>
<accession>A0A2P8DNJ2</accession>
<sequence>METDCWAELLSGLIGAIYSYSSLKVALRLEYIRSEIWNN</sequence>
<dbReference type="EMBL" id="PYGF01000018">
    <property type="protein sequence ID" value="PSK98769.1"/>
    <property type="molecule type" value="Genomic_DNA"/>
</dbReference>
<protein>
    <submittedName>
        <fullName evidence="1">Uncharacterized protein</fullName>
    </submittedName>
</protein>
<name>A0A2P8DNJ2_9BACT</name>
<evidence type="ECO:0000313" key="2">
    <source>
        <dbReference type="Proteomes" id="UP000240708"/>
    </source>
</evidence>
<comment type="caution">
    <text evidence="1">The sequence shown here is derived from an EMBL/GenBank/DDBJ whole genome shotgun (WGS) entry which is preliminary data.</text>
</comment>
<proteinExistence type="predicted"/>